<evidence type="ECO:0000313" key="12">
    <source>
        <dbReference type="Proteomes" id="UP000824091"/>
    </source>
</evidence>
<gene>
    <name evidence="11" type="ORF">IAD16_06320</name>
</gene>
<dbReference type="PANTHER" id="PTHR43823">
    <property type="entry name" value="SPORULATION PROTEIN YKVU"/>
    <property type="match status" value="1"/>
</dbReference>
<dbReference type="GO" id="GO:0042910">
    <property type="term" value="F:xenobiotic transmembrane transporter activity"/>
    <property type="evidence" value="ECO:0007669"/>
    <property type="project" value="InterPro"/>
</dbReference>
<feature type="transmembrane region" description="Helical" evidence="10">
    <location>
        <begin position="361"/>
        <end position="383"/>
    </location>
</feature>
<organism evidence="11 12">
    <name type="scientific">Candidatus Fimisoma avicola</name>
    <dbReference type="NCBI Taxonomy" id="2840826"/>
    <lineage>
        <taxon>Bacteria</taxon>
        <taxon>Bacillati</taxon>
        <taxon>Bacillota</taxon>
        <taxon>Clostridia</taxon>
        <taxon>Eubacteriales</taxon>
        <taxon>Candidatus Fimisoma</taxon>
    </lineage>
</organism>
<evidence type="ECO:0000256" key="4">
    <source>
        <dbReference type="ARBA" id="ARBA00022448"/>
    </source>
</evidence>
<dbReference type="PANTHER" id="PTHR43823:SF3">
    <property type="entry name" value="MULTIDRUG EXPORT PROTEIN MEPA"/>
    <property type="match status" value="1"/>
</dbReference>
<feature type="transmembrane region" description="Helical" evidence="10">
    <location>
        <begin position="138"/>
        <end position="159"/>
    </location>
</feature>
<name>A0A9D1I4S7_9FIRM</name>
<feature type="transmembrane region" description="Helical" evidence="10">
    <location>
        <begin position="171"/>
        <end position="192"/>
    </location>
</feature>
<feature type="transmembrane region" description="Helical" evidence="10">
    <location>
        <begin position="50"/>
        <end position="74"/>
    </location>
</feature>
<feature type="transmembrane region" description="Helical" evidence="10">
    <location>
        <begin position="288"/>
        <end position="309"/>
    </location>
</feature>
<dbReference type="AlphaFoldDB" id="A0A9D1I4S7"/>
<dbReference type="NCBIfam" id="TIGR00797">
    <property type="entry name" value="matE"/>
    <property type="match status" value="1"/>
</dbReference>
<keyword evidence="4" id="KW-0813">Transport</keyword>
<reference evidence="11" key="2">
    <citation type="journal article" date="2021" name="PeerJ">
        <title>Extensive microbial diversity within the chicken gut microbiome revealed by metagenomics and culture.</title>
        <authorList>
            <person name="Gilroy R."/>
            <person name="Ravi A."/>
            <person name="Getino M."/>
            <person name="Pursley I."/>
            <person name="Horton D.L."/>
            <person name="Alikhan N.F."/>
            <person name="Baker D."/>
            <person name="Gharbi K."/>
            <person name="Hall N."/>
            <person name="Watson M."/>
            <person name="Adriaenssens E.M."/>
            <person name="Foster-Nyarko E."/>
            <person name="Jarju S."/>
            <person name="Secka A."/>
            <person name="Antonio M."/>
            <person name="Oren A."/>
            <person name="Chaudhuri R.R."/>
            <person name="La Ragione R."/>
            <person name="Hildebrand F."/>
            <person name="Pallen M.J."/>
        </authorList>
    </citation>
    <scope>NUCLEOTIDE SEQUENCE</scope>
    <source>
        <strain evidence="11">11300</strain>
    </source>
</reference>
<dbReference type="InterPro" id="IPR002528">
    <property type="entry name" value="MATE_fam"/>
</dbReference>
<evidence type="ECO:0000256" key="7">
    <source>
        <dbReference type="ARBA" id="ARBA00022989"/>
    </source>
</evidence>
<dbReference type="Proteomes" id="UP000824091">
    <property type="component" value="Unassembled WGS sequence"/>
</dbReference>
<dbReference type="GO" id="GO:0015297">
    <property type="term" value="F:antiporter activity"/>
    <property type="evidence" value="ECO:0007669"/>
    <property type="project" value="InterPro"/>
</dbReference>
<accession>A0A9D1I4S7</accession>
<comment type="similarity">
    <text evidence="2">Belongs to the multi antimicrobial extrusion (MATE) (TC 2.A.66.1) family. MepA subfamily.</text>
</comment>
<evidence type="ECO:0000256" key="9">
    <source>
        <dbReference type="ARBA" id="ARBA00023251"/>
    </source>
</evidence>
<proteinExistence type="inferred from homology"/>
<dbReference type="InterPro" id="IPR045070">
    <property type="entry name" value="MATE_MepA-like"/>
</dbReference>
<evidence type="ECO:0000256" key="6">
    <source>
        <dbReference type="ARBA" id="ARBA00022692"/>
    </source>
</evidence>
<dbReference type="Pfam" id="PF01554">
    <property type="entry name" value="MatE"/>
    <property type="match status" value="2"/>
</dbReference>
<evidence type="ECO:0000256" key="2">
    <source>
        <dbReference type="ARBA" id="ARBA00008417"/>
    </source>
</evidence>
<keyword evidence="9" id="KW-0046">Antibiotic resistance</keyword>
<keyword evidence="6 10" id="KW-0812">Transmembrane</keyword>
<evidence type="ECO:0000256" key="3">
    <source>
        <dbReference type="ARBA" id="ARBA00022106"/>
    </source>
</evidence>
<keyword evidence="8 10" id="KW-0472">Membrane</keyword>
<dbReference type="GO" id="GO:0046677">
    <property type="term" value="P:response to antibiotic"/>
    <property type="evidence" value="ECO:0007669"/>
    <property type="project" value="UniProtKB-KW"/>
</dbReference>
<dbReference type="GO" id="GO:0005886">
    <property type="term" value="C:plasma membrane"/>
    <property type="evidence" value="ECO:0007669"/>
    <property type="project" value="UniProtKB-SubCell"/>
</dbReference>
<evidence type="ECO:0000313" key="11">
    <source>
        <dbReference type="EMBL" id="HIU27974.1"/>
    </source>
</evidence>
<dbReference type="EMBL" id="DVMO01000092">
    <property type="protein sequence ID" value="HIU27974.1"/>
    <property type="molecule type" value="Genomic_DNA"/>
</dbReference>
<evidence type="ECO:0000256" key="1">
    <source>
        <dbReference type="ARBA" id="ARBA00004651"/>
    </source>
</evidence>
<reference evidence="11" key="1">
    <citation type="submission" date="2020-10" db="EMBL/GenBank/DDBJ databases">
        <authorList>
            <person name="Gilroy R."/>
        </authorList>
    </citation>
    <scope>NUCLEOTIDE SEQUENCE</scope>
    <source>
        <strain evidence="11">11300</strain>
    </source>
</reference>
<feature type="transmembrane region" description="Helical" evidence="10">
    <location>
        <begin position="262"/>
        <end position="282"/>
    </location>
</feature>
<feature type="transmembrane region" description="Helical" evidence="10">
    <location>
        <begin position="321"/>
        <end position="349"/>
    </location>
</feature>
<sequence>MNINNKALFENTPVNKAVLSLILPTVISQLITVIYNVADTFFIGQLGDPAQVAAVSLCLPLFIFLTGMANLLGIGGSSLIARSLGVGKPQKARNVAAFSIWAAAGAAAAYGLVLLILGDKILPAIGADEETYMYCSDYVFWTITIGAAPTVMNQVFAHLVRSEGCSREASFGVAIGGVLNIGLDPVFIFFLGMETTGAAVATMISNIIAMGYFIILIKRRRSFSVISLDIRNFTLKQRIPADVLLVGLPSCMMNLMGVLSNITINVLMSSYGSAAVAAVGVAKKVDNVSFAVATGISQGVLPLIAYNYASGDHRRMSATIRTTFVICLGVLTALSVLLFTCAAPIVRAFIDDPLTVEHGQFFQKVICLTGPCIAVTLTTIAVFQSMGHKVQPLILSVLRKGGLDIPLMFIMNRLAGLDGIIWATPMADLTAMIVAMIFMKAFRKEMKMKITDADEKKISASDEKIQEASDEEVSFISAQLMEKNKEAYEELAK</sequence>
<comment type="caution">
    <text evidence="11">The sequence shown here is derived from an EMBL/GenBank/DDBJ whole genome shotgun (WGS) entry which is preliminary data.</text>
</comment>
<dbReference type="InterPro" id="IPR051327">
    <property type="entry name" value="MATE_MepA_subfamily"/>
</dbReference>
<keyword evidence="7 10" id="KW-1133">Transmembrane helix</keyword>
<keyword evidence="5" id="KW-1003">Cell membrane</keyword>
<dbReference type="InterPro" id="IPR048279">
    <property type="entry name" value="MdtK-like"/>
</dbReference>
<feature type="transmembrane region" description="Helical" evidence="10">
    <location>
        <begin position="21"/>
        <end position="38"/>
    </location>
</feature>
<feature type="transmembrane region" description="Helical" evidence="10">
    <location>
        <begin position="198"/>
        <end position="217"/>
    </location>
</feature>
<protein>
    <recommendedName>
        <fullName evidence="3">Multidrug export protein MepA</fullName>
    </recommendedName>
</protein>
<feature type="transmembrane region" description="Helical" evidence="10">
    <location>
        <begin position="420"/>
        <end position="439"/>
    </location>
</feature>
<evidence type="ECO:0000256" key="8">
    <source>
        <dbReference type="ARBA" id="ARBA00023136"/>
    </source>
</evidence>
<feature type="transmembrane region" description="Helical" evidence="10">
    <location>
        <begin position="95"/>
        <end position="118"/>
    </location>
</feature>
<evidence type="ECO:0000256" key="10">
    <source>
        <dbReference type="SAM" id="Phobius"/>
    </source>
</evidence>
<evidence type="ECO:0000256" key="5">
    <source>
        <dbReference type="ARBA" id="ARBA00022475"/>
    </source>
</evidence>
<comment type="subcellular location">
    <subcellularLocation>
        <location evidence="1">Cell membrane</location>
        <topology evidence="1">Multi-pass membrane protein</topology>
    </subcellularLocation>
</comment>
<dbReference type="CDD" id="cd13143">
    <property type="entry name" value="MATE_MepA_like"/>
    <property type="match status" value="1"/>
</dbReference>
<dbReference type="PIRSF" id="PIRSF006603">
    <property type="entry name" value="DinF"/>
    <property type="match status" value="1"/>
</dbReference>